<feature type="binding site" evidence="7">
    <location>
        <position position="99"/>
    </location>
    <ligand>
        <name>S-adenosyl-L-methionine</name>
        <dbReference type="ChEBI" id="CHEBI:59789"/>
    </ligand>
</feature>
<dbReference type="InterPro" id="IPR023397">
    <property type="entry name" value="SAM-dep_MeTrfase_MraW_recog"/>
</dbReference>
<evidence type="ECO:0000256" key="1">
    <source>
        <dbReference type="ARBA" id="ARBA00010396"/>
    </source>
</evidence>
<evidence type="ECO:0000256" key="5">
    <source>
        <dbReference type="ARBA" id="ARBA00022679"/>
    </source>
</evidence>
<dbReference type="SUPFAM" id="SSF81799">
    <property type="entry name" value="Putative methyltransferase TM0872, insert domain"/>
    <property type="match status" value="1"/>
</dbReference>
<dbReference type="PANTHER" id="PTHR11265:SF0">
    <property type="entry name" value="12S RRNA N4-METHYLCYTIDINE METHYLTRANSFERASE"/>
    <property type="match status" value="1"/>
</dbReference>
<keyword evidence="5 7" id="KW-0808">Transferase</keyword>
<keyword evidence="3 7" id="KW-0698">rRNA processing</keyword>
<dbReference type="Pfam" id="PF01795">
    <property type="entry name" value="Methyltransf_5"/>
    <property type="match status" value="1"/>
</dbReference>
<feature type="compositionally biased region" description="Basic residues" evidence="8">
    <location>
        <begin position="287"/>
        <end position="300"/>
    </location>
</feature>
<dbReference type="Gene3D" id="1.10.150.170">
    <property type="entry name" value="Putative methyltransferase TM0872, insert domain"/>
    <property type="match status" value="1"/>
</dbReference>
<protein>
    <recommendedName>
        <fullName evidence="7">Ribosomal RNA small subunit methyltransferase H</fullName>
        <ecNumber evidence="7">2.1.1.199</ecNumber>
    </recommendedName>
    <alternativeName>
        <fullName evidence="7">16S rRNA m(4)C1402 methyltransferase</fullName>
    </alternativeName>
    <alternativeName>
        <fullName evidence="7">rRNA (cytosine-N(4)-)-methyltransferase RsmH</fullName>
    </alternativeName>
</protein>
<comment type="subcellular location">
    <subcellularLocation>
        <location evidence="7">Cytoplasm</location>
    </subcellularLocation>
</comment>
<evidence type="ECO:0000256" key="3">
    <source>
        <dbReference type="ARBA" id="ARBA00022552"/>
    </source>
</evidence>
<evidence type="ECO:0000313" key="10">
    <source>
        <dbReference type="Proteomes" id="UP001431532"/>
    </source>
</evidence>
<organism evidence="9 10">
    <name type="scientific">Peloplasma aerotolerans</name>
    <dbReference type="NCBI Taxonomy" id="3044389"/>
    <lineage>
        <taxon>Bacteria</taxon>
        <taxon>Bacillati</taxon>
        <taxon>Mycoplasmatota</taxon>
        <taxon>Mollicutes</taxon>
        <taxon>Acholeplasmatales</taxon>
        <taxon>Acholeplasmataceae</taxon>
        <taxon>Peloplasma</taxon>
    </lineage>
</organism>
<dbReference type="PIRSF" id="PIRSF004486">
    <property type="entry name" value="MraW"/>
    <property type="match status" value="1"/>
</dbReference>
<feature type="binding site" evidence="7">
    <location>
        <begin position="33"/>
        <end position="35"/>
    </location>
    <ligand>
        <name>S-adenosyl-L-methionine</name>
        <dbReference type="ChEBI" id="CHEBI:59789"/>
    </ligand>
</feature>
<dbReference type="RefSeq" id="WP_282840173.1">
    <property type="nucleotide sequence ID" value="NZ_JASCXW010000049.1"/>
</dbReference>
<dbReference type="GO" id="GO:0005737">
    <property type="term" value="C:cytoplasm"/>
    <property type="evidence" value="ECO:0007669"/>
    <property type="project" value="UniProtKB-SubCell"/>
</dbReference>
<comment type="function">
    <text evidence="7">Specifically methylates the N4 position of cytidine in position 1402 (C1402) of 16S rRNA.</text>
</comment>
<dbReference type="InterPro" id="IPR002903">
    <property type="entry name" value="RsmH"/>
</dbReference>
<dbReference type="Gene3D" id="3.40.50.150">
    <property type="entry name" value="Vaccinia Virus protein VP39"/>
    <property type="match status" value="1"/>
</dbReference>
<evidence type="ECO:0000256" key="7">
    <source>
        <dbReference type="HAMAP-Rule" id="MF_01007"/>
    </source>
</evidence>
<evidence type="ECO:0000256" key="8">
    <source>
        <dbReference type="SAM" id="MobiDB-lite"/>
    </source>
</evidence>
<dbReference type="PANTHER" id="PTHR11265">
    <property type="entry name" value="S-ADENOSYL-METHYLTRANSFERASE MRAW"/>
    <property type="match status" value="1"/>
</dbReference>
<evidence type="ECO:0000256" key="2">
    <source>
        <dbReference type="ARBA" id="ARBA00022490"/>
    </source>
</evidence>
<dbReference type="GO" id="GO:0070475">
    <property type="term" value="P:rRNA base methylation"/>
    <property type="evidence" value="ECO:0007669"/>
    <property type="project" value="UniProtKB-UniRule"/>
</dbReference>
<dbReference type="InterPro" id="IPR029063">
    <property type="entry name" value="SAM-dependent_MTases_sf"/>
</dbReference>
<dbReference type="GO" id="GO:0071424">
    <property type="term" value="F:rRNA (cytosine-N4-)-methyltransferase activity"/>
    <property type="evidence" value="ECO:0007669"/>
    <property type="project" value="UniProtKB-UniRule"/>
</dbReference>
<comment type="similarity">
    <text evidence="1 7">Belongs to the methyltransferase superfamily. RsmH family.</text>
</comment>
<evidence type="ECO:0000313" key="9">
    <source>
        <dbReference type="EMBL" id="MDI6453722.1"/>
    </source>
</evidence>
<sequence length="300" mass="34604">MTMKHETVLKDEAIQYLNIKPGGIYVDGTLGGAGHSKRILEALKDGFLYAFDQDEYAIEYAKKVLKDYKNYMIIKSNFRDLKQRLNDLGIQKIDGLLLDLGLSSFQIDDETRGFTYLKDTSLDMRMDQDQLLTAETILNTYSMEELARIFFVYGEEKNGFKIAKRIVEQRPLKTTMDLVKITDSVNYKDKGHSAKRVFQALRIAVNDELTVLEEVLKDAVEMLNLDGRLVVITFHSLEDRIVKHFFRDESSSSLPKNLPIIDLPDVKTEVLTKKPVYPSEEEYMRNSRSKSAKLRALRKR</sequence>
<proteinExistence type="inferred from homology"/>
<gene>
    <name evidence="7 9" type="primary">rsmH</name>
    <name evidence="9" type="ORF">QJ521_09110</name>
</gene>
<feature type="binding site" evidence="7">
    <location>
        <position position="78"/>
    </location>
    <ligand>
        <name>S-adenosyl-L-methionine</name>
        <dbReference type="ChEBI" id="CHEBI:59789"/>
    </ligand>
</feature>
<keyword evidence="4 7" id="KW-0489">Methyltransferase</keyword>
<evidence type="ECO:0000256" key="4">
    <source>
        <dbReference type="ARBA" id="ARBA00022603"/>
    </source>
</evidence>
<dbReference type="SUPFAM" id="SSF53335">
    <property type="entry name" value="S-adenosyl-L-methionine-dependent methyltransferases"/>
    <property type="match status" value="1"/>
</dbReference>
<dbReference type="Proteomes" id="UP001431532">
    <property type="component" value="Unassembled WGS sequence"/>
</dbReference>
<reference evidence="9" key="1">
    <citation type="submission" date="2023-05" db="EMBL/GenBank/DDBJ databases">
        <title>Mariniplasma microaerophilum sp. nov., a novel anaerobic mollicute isolated from terrestrial mud volcano, Taman Peninsula, Russia.</title>
        <authorList>
            <person name="Khomyakova M.A."/>
            <person name="Merkel A.Y."/>
            <person name="Slobodkin A.I."/>
        </authorList>
    </citation>
    <scope>NUCLEOTIDE SEQUENCE</scope>
    <source>
        <strain evidence="9">M4Ah</strain>
    </source>
</reference>
<feature type="binding site" evidence="7">
    <location>
        <position position="52"/>
    </location>
    <ligand>
        <name>S-adenosyl-L-methionine</name>
        <dbReference type="ChEBI" id="CHEBI:59789"/>
    </ligand>
</feature>
<feature type="region of interest" description="Disordered" evidence="8">
    <location>
        <begin position="280"/>
        <end position="300"/>
    </location>
</feature>
<dbReference type="NCBIfam" id="TIGR00006">
    <property type="entry name" value="16S rRNA (cytosine(1402)-N(4))-methyltransferase RsmH"/>
    <property type="match status" value="1"/>
</dbReference>
<dbReference type="EC" id="2.1.1.199" evidence="7"/>
<comment type="caution">
    <text evidence="9">The sequence shown here is derived from an EMBL/GenBank/DDBJ whole genome shotgun (WGS) entry which is preliminary data.</text>
</comment>
<keyword evidence="2 7" id="KW-0963">Cytoplasm</keyword>
<comment type="catalytic activity">
    <reaction evidence="7">
        <text>cytidine(1402) in 16S rRNA + S-adenosyl-L-methionine = N(4)-methylcytidine(1402) in 16S rRNA + S-adenosyl-L-homocysteine + H(+)</text>
        <dbReference type="Rhea" id="RHEA:42928"/>
        <dbReference type="Rhea" id="RHEA-COMP:10286"/>
        <dbReference type="Rhea" id="RHEA-COMP:10287"/>
        <dbReference type="ChEBI" id="CHEBI:15378"/>
        <dbReference type="ChEBI" id="CHEBI:57856"/>
        <dbReference type="ChEBI" id="CHEBI:59789"/>
        <dbReference type="ChEBI" id="CHEBI:74506"/>
        <dbReference type="ChEBI" id="CHEBI:82748"/>
        <dbReference type="EC" id="2.1.1.199"/>
    </reaction>
</comment>
<keyword evidence="6 7" id="KW-0949">S-adenosyl-L-methionine</keyword>
<name>A0AAW6U765_9MOLU</name>
<dbReference type="EMBL" id="JASCXW010000049">
    <property type="protein sequence ID" value="MDI6453722.1"/>
    <property type="molecule type" value="Genomic_DNA"/>
</dbReference>
<dbReference type="AlphaFoldDB" id="A0AAW6U765"/>
<dbReference type="HAMAP" id="MF_01007">
    <property type="entry name" value="16SrRNA_methyltr_H"/>
    <property type="match status" value="1"/>
</dbReference>
<accession>A0AAW6U765</accession>
<evidence type="ECO:0000256" key="6">
    <source>
        <dbReference type="ARBA" id="ARBA00022691"/>
    </source>
</evidence>
<feature type="binding site" evidence="7">
    <location>
        <position position="106"/>
    </location>
    <ligand>
        <name>S-adenosyl-L-methionine</name>
        <dbReference type="ChEBI" id="CHEBI:59789"/>
    </ligand>
</feature>
<keyword evidence="10" id="KW-1185">Reference proteome</keyword>